<proteinExistence type="predicted"/>
<protein>
    <recommendedName>
        <fullName evidence="1">Secretion system C-terminal sorting domain-containing protein</fullName>
    </recommendedName>
</protein>
<sequence>MLSNTVTITAAPTATFGYASAVNCEGAGLVTAALATGATAGTFSSTTGLAINAITGAVDLATSTPGTYTVTNTVAAAGGCAAAMATATFTVIARPVLTATYTGTTTTLTASTATGNQFFMNGVAIAGATGQTYVVNGTTAQLGSYTVVTTSAQGCTSLPSTALVVTSSVKPVAGSTLRLYPNPTPDGRFNVELIGYTKAVELNVYNALGQVVYSAMLKATAGTRVQPIDMMLLSSGVYGLFIKTEGGLDTRRVVKQ</sequence>
<dbReference type="InterPro" id="IPR026444">
    <property type="entry name" value="Secre_tail"/>
</dbReference>
<evidence type="ECO:0000313" key="2">
    <source>
        <dbReference type="EMBL" id="OGX87051.1"/>
    </source>
</evidence>
<dbReference type="InterPro" id="IPR013783">
    <property type="entry name" value="Ig-like_fold"/>
</dbReference>
<name>A0A1G1T839_9BACT</name>
<dbReference type="Proteomes" id="UP000176294">
    <property type="component" value="Unassembled WGS sequence"/>
</dbReference>
<dbReference type="STRING" id="1908237.BEN47_12135"/>
<dbReference type="Pfam" id="PF18962">
    <property type="entry name" value="Por_Secre_tail"/>
    <property type="match status" value="1"/>
</dbReference>
<dbReference type="OrthoDB" id="863268at2"/>
<reference evidence="2 3" key="1">
    <citation type="submission" date="2016-08" db="EMBL/GenBank/DDBJ databases">
        <title>Hymenobacter coccineus sp. nov., Hymenobacter lapidarius sp. nov. and Hymenobacter glacialis sp. nov., isolated from Antarctic soil.</title>
        <authorList>
            <person name="Sedlacek I."/>
            <person name="Kralova S."/>
            <person name="Kyrova K."/>
            <person name="Maslanova I."/>
            <person name="Stankova E."/>
            <person name="Vrbovska V."/>
            <person name="Nemec M."/>
            <person name="Bartak M."/>
            <person name="Svec P."/>
            <person name="Busse H.-J."/>
            <person name="Pantucek R."/>
        </authorList>
    </citation>
    <scope>NUCLEOTIDE SEQUENCE [LARGE SCALE GENOMIC DNA]</scope>
    <source>
        <strain evidence="2 3">CCM 8643</strain>
    </source>
</reference>
<dbReference type="RefSeq" id="WP_070726673.1">
    <property type="nucleotide sequence ID" value="NZ_MDZB01000093.1"/>
</dbReference>
<dbReference type="Gene3D" id="2.60.40.10">
    <property type="entry name" value="Immunoglobulins"/>
    <property type="match status" value="1"/>
</dbReference>
<evidence type="ECO:0000313" key="3">
    <source>
        <dbReference type="Proteomes" id="UP000176294"/>
    </source>
</evidence>
<gene>
    <name evidence="2" type="ORF">BEN47_12135</name>
</gene>
<keyword evidence="3" id="KW-1185">Reference proteome</keyword>
<comment type="caution">
    <text evidence="2">The sequence shown here is derived from an EMBL/GenBank/DDBJ whole genome shotgun (WGS) entry which is preliminary data.</text>
</comment>
<accession>A0A1G1T839</accession>
<dbReference type="NCBIfam" id="TIGR04183">
    <property type="entry name" value="Por_Secre_tail"/>
    <property type="match status" value="1"/>
</dbReference>
<organism evidence="2 3">
    <name type="scientific">Hymenobacter lapidarius</name>
    <dbReference type="NCBI Taxonomy" id="1908237"/>
    <lineage>
        <taxon>Bacteria</taxon>
        <taxon>Pseudomonadati</taxon>
        <taxon>Bacteroidota</taxon>
        <taxon>Cytophagia</taxon>
        <taxon>Cytophagales</taxon>
        <taxon>Hymenobacteraceae</taxon>
        <taxon>Hymenobacter</taxon>
    </lineage>
</organism>
<feature type="domain" description="Secretion system C-terminal sorting" evidence="1">
    <location>
        <begin position="179"/>
        <end position="252"/>
    </location>
</feature>
<dbReference type="AlphaFoldDB" id="A0A1G1T839"/>
<dbReference type="EMBL" id="MDZB01000093">
    <property type="protein sequence ID" value="OGX87051.1"/>
    <property type="molecule type" value="Genomic_DNA"/>
</dbReference>
<evidence type="ECO:0000259" key="1">
    <source>
        <dbReference type="Pfam" id="PF18962"/>
    </source>
</evidence>